<evidence type="ECO:0000313" key="2">
    <source>
        <dbReference type="EnsemblMetazoa" id="RPRC011326-PA"/>
    </source>
</evidence>
<proteinExistence type="predicted"/>
<dbReference type="PANTHER" id="PTHR11012:SF56">
    <property type="entry name" value="CHK KINASE-LIKE DOMAIN-CONTAINING PROTEIN-RELATED"/>
    <property type="match status" value="1"/>
</dbReference>
<dbReference type="SMART" id="SM00587">
    <property type="entry name" value="CHK"/>
    <property type="match status" value="1"/>
</dbReference>
<dbReference type="PANTHER" id="PTHR11012">
    <property type="entry name" value="PROTEIN KINASE-LIKE DOMAIN-CONTAINING"/>
    <property type="match status" value="1"/>
</dbReference>
<accession>T1I4V7</accession>
<dbReference type="InterPro" id="IPR015897">
    <property type="entry name" value="CHK_kinase-like"/>
</dbReference>
<feature type="domain" description="CHK kinase-like" evidence="1">
    <location>
        <begin position="128"/>
        <end position="285"/>
    </location>
</feature>
<sequence>MENTIDPLSNDLFETFLKFDQYKNSILKVKKINFSQLSKGENFIAEAYRLEVQYLRGDGVTVTKYYFLKLAPTTPLKRKYVDDLGLMHKEIRVYIELLPQMEQLAHSVGDYTELLWPVCVGTQYYDLLLMEDLISQGYHKCDKRIGLDLEHSLLVLKAIAKFHAITVVLKDKMLIDLKNFEPFGFTQENEDLFKVIKSRMKITAELMKNWGNEWQNLQKSMEENVDVGHQMINNSCKLNANNFNVVLHGDLWTSNILFKRCAFTGNLCGVKFLDYQEVHYNSFAI</sequence>
<dbReference type="Pfam" id="PF02958">
    <property type="entry name" value="EcKL"/>
    <property type="match status" value="1"/>
</dbReference>
<protein>
    <submittedName>
        <fullName evidence="2">CHK domain-containing protein</fullName>
    </submittedName>
</protein>
<dbReference type="EnsemblMetazoa" id="RPRC011326-RA">
    <property type="protein sequence ID" value="RPRC011326-PA"/>
    <property type="gene ID" value="RPRC011326"/>
</dbReference>
<evidence type="ECO:0000259" key="1">
    <source>
        <dbReference type="SMART" id="SM00587"/>
    </source>
</evidence>
<dbReference type="InterPro" id="IPR011009">
    <property type="entry name" value="Kinase-like_dom_sf"/>
</dbReference>
<keyword evidence="3" id="KW-1185">Reference proteome</keyword>
<dbReference type="HOGENOM" id="CLU_010718_1_0_1"/>
<dbReference type="VEuPathDB" id="VectorBase:RPRC011326"/>
<reference evidence="2" key="1">
    <citation type="submission" date="2015-05" db="UniProtKB">
        <authorList>
            <consortium name="EnsemblMetazoa"/>
        </authorList>
    </citation>
    <scope>IDENTIFICATION</scope>
</reference>
<evidence type="ECO:0000313" key="3">
    <source>
        <dbReference type="Proteomes" id="UP000015103"/>
    </source>
</evidence>
<dbReference type="InterPro" id="IPR004119">
    <property type="entry name" value="EcKL"/>
</dbReference>
<dbReference type="AlphaFoldDB" id="T1I4V7"/>
<dbReference type="SUPFAM" id="SSF56112">
    <property type="entry name" value="Protein kinase-like (PK-like)"/>
    <property type="match status" value="1"/>
</dbReference>
<dbReference type="InParanoid" id="T1I4V7"/>
<organism evidence="2 3">
    <name type="scientific">Rhodnius prolixus</name>
    <name type="common">Triatomid bug</name>
    <dbReference type="NCBI Taxonomy" id="13249"/>
    <lineage>
        <taxon>Eukaryota</taxon>
        <taxon>Metazoa</taxon>
        <taxon>Ecdysozoa</taxon>
        <taxon>Arthropoda</taxon>
        <taxon>Hexapoda</taxon>
        <taxon>Insecta</taxon>
        <taxon>Pterygota</taxon>
        <taxon>Neoptera</taxon>
        <taxon>Paraneoptera</taxon>
        <taxon>Hemiptera</taxon>
        <taxon>Heteroptera</taxon>
        <taxon>Panheteroptera</taxon>
        <taxon>Cimicomorpha</taxon>
        <taxon>Reduviidae</taxon>
        <taxon>Triatominae</taxon>
        <taxon>Rhodnius</taxon>
    </lineage>
</organism>
<dbReference type="EMBL" id="ACPB03010532">
    <property type="status" value="NOT_ANNOTATED_CDS"/>
    <property type="molecule type" value="Genomic_DNA"/>
</dbReference>
<dbReference type="Proteomes" id="UP000015103">
    <property type="component" value="Unassembled WGS sequence"/>
</dbReference>
<name>T1I4V7_RHOPR</name>